<accession>A0A9X2LSA2</accession>
<keyword evidence="4" id="KW-1185">Reference proteome</keyword>
<keyword evidence="1" id="KW-0732">Signal</keyword>
<name>A0A9X2LSA2_STRMQ</name>
<evidence type="ECO:0000313" key="4">
    <source>
        <dbReference type="Proteomes" id="UP001142400"/>
    </source>
</evidence>
<comment type="caution">
    <text evidence="3">The sequence shown here is derived from an EMBL/GenBank/DDBJ whole genome shotgun (WGS) entry which is preliminary data.</text>
</comment>
<organism evidence="3 4">
    <name type="scientific">Streptomyces malaysiensis subsp. samsunensis</name>
    <dbReference type="NCBI Taxonomy" id="459658"/>
    <lineage>
        <taxon>Bacteria</taxon>
        <taxon>Bacillati</taxon>
        <taxon>Actinomycetota</taxon>
        <taxon>Actinomycetes</taxon>
        <taxon>Kitasatosporales</taxon>
        <taxon>Streptomycetaceae</taxon>
        <taxon>Streptomyces</taxon>
        <taxon>Streptomyces violaceusniger group</taxon>
    </lineage>
</organism>
<dbReference type="Pfam" id="PF01839">
    <property type="entry name" value="FG-GAP"/>
    <property type="match status" value="1"/>
</dbReference>
<sequence length="135" mass="15098">MAYWIARNPNTQSHVRRWKWDADRSEMANSWNTDNAGVTALAAGDFNGDGHDDLALGEWVSRASPSRATPSARRSPRVTATPKVSRTSRSDPFGENASLGAVWLFRRSSPGRAAGWPRCGWRPWGCPSRRRCRSR</sequence>
<evidence type="ECO:0000256" key="2">
    <source>
        <dbReference type="SAM" id="MobiDB-lite"/>
    </source>
</evidence>
<gene>
    <name evidence="3" type="ORF">NQU54_07915</name>
</gene>
<reference evidence="3" key="1">
    <citation type="submission" date="2022-06" db="EMBL/GenBank/DDBJ databases">
        <title>WGS of actinobacteria.</title>
        <authorList>
            <person name="Thawai C."/>
        </authorList>
    </citation>
    <scope>NUCLEOTIDE SEQUENCE</scope>
    <source>
        <strain evidence="3">DSM 42010</strain>
    </source>
</reference>
<feature type="compositionally biased region" description="Low complexity" evidence="2">
    <location>
        <begin position="63"/>
        <end position="73"/>
    </location>
</feature>
<evidence type="ECO:0000313" key="3">
    <source>
        <dbReference type="EMBL" id="MCQ8829006.1"/>
    </source>
</evidence>
<dbReference type="SUPFAM" id="SSF69318">
    <property type="entry name" value="Integrin alpha N-terminal domain"/>
    <property type="match status" value="1"/>
</dbReference>
<protein>
    <submittedName>
        <fullName evidence="3">FG-GAP repeat protein</fullName>
    </submittedName>
</protein>
<dbReference type="EMBL" id="JANIIC010000006">
    <property type="protein sequence ID" value="MCQ8829006.1"/>
    <property type="molecule type" value="Genomic_DNA"/>
</dbReference>
<dbReference type="Proteomes" id="UP001142400">
    <property type="component" value="Unassembled WGS sequence"/>
</dbReference>
<dbReference type="InterPro" id="IPR028994">
    <property type="entry name" value="Integrin_alpha_N"/>
</dbReference>
<dbReference type="AlphaFoldDB" id="A0A9X2LSA2"/>
<dbReference type="InterPro" id="IPR013517">
    <property type="entry name" value="FG-GAP"/>
</dbReference>
<proteinExistence type="predicted"/>
<dbReference type="Gene3D" id="2.40.128.340">
    <property type="match status" value="1"/>
</dbReference>
<evidence type="ECO:0000256" key="1">
    <source>
        <dbReference type="ARBA" id="ARBA00022729"/>
    </source>
</evidence>
<feature type="region of interest" description="Disordered" evidence="2">
    <location>
        <begin position="63"/>
        <end position="92"/>
    </location>
</feature>